<proteinExistence type="predicted"/>
<dbReference type="STRING" id="279113.CPter91_1843"/>
<organism evidence="1 2">
    <name type="scientific">Collimonas pratensis</name>
    <dbReference type="NCBI Taxonomy" id="279113"/>
    <lineage>
        <taxon>Bacteria</taxon>
        <taxon>Pseudomonadati</taxon>
        <taxon>Pseudomonadota</taxon>
        <taxon>Betaproteobacteria</taxon>
        <taxon>Burkholderiales</taxon>
        <taxon>Oxalobacteraceae</taxon>
        <taxon>Collimonas</taxon>
    </lineage>
</organism>
<dbReference type="AlphaFoldDB" id="A0A127Q2J8"/>
<dbReference type="EMBL" id="CP013234">
    <property type="protein sequence ID" value="AMP04216.1"/>
    <property type="molecule type" value="Genomic_DNA"/>
</dbReference>
<protein>
    <submittedName>
        <fullName evidence="1">Uncharacterized protein</fullName>
    </submittedName>
</protein>
<dbReference type="KEGG" id="cpra:CPter91_1843"/>
<evidence type="ECO:0000313" key="2">
    <source>
        <dbReference type="Proteomes" id="UP000074561"/>
    </source>
</evidence>
<gene>
    <name evidence="1" type="ORF">CPter91_1843</name>
</gene>
<accession>A0A127Q2J8</accession>
<sequence length="40" mass="4181">MASPASGKNWSRAKLVEAAATAASVTHPVREACLGLICRR</sequence>
<evidence type="ECO:0000313" key="1">
    <source>
        <dbReference type="EMBL" id="AMP04216.1"/>
    </source>
</evidence>
<reference evidence="1 2" key="1">
    <citation type="submission" date="2015-11" db="EMBL/GenBank/DDBJ databases">
        <title>Exploring the genomic traits of fungus-feeding bacterial genus Collimonas.</title>
        <authorList>
            <person name="Song C."/>
            <person name="Schmidt R."/>
            <person name="de Jager V."/>
            <person name="Krzyzanowska D."/>
            <person name="Jongedijk E."/>
            <person name="Cankar K."/>
            <person name="Beekwilder J."/>
            <person name="van Veen A."/>
            <person name="de Boer W."/>
            <person name="van Veen J.A."/>
            <person name="Garbeva P."/>
        </authorList>
    </citation>
    <scope>NUCLEOTIDE SEQUENCE [LARGE SCALE GENOMIC DNA]</scope>
    <source>
        <strain evidence="1 2">Ter91</strain>
    </source>
</reference>
<dbReference type="Proteomes" id="UP000074561">
    <property type="component" value="Chromosome"/>
</dbReference>
<name>A0A127Q2J8_9BURK</name>